<keyword evidence="5" id="KW-0378">Hydrolase</keyword>
<accession>W6MS72</accession>
<evidence type="ECO:0000313" key="11">
    <source>
        <dbReference type="EMBL" id="CDK28057.1"/>
    </source>
</evidence>
<keyword evidence="7" id="KW-0961">Cell wall biogenesis/degradation</keyword>
<evidence type="ECO:0000256" key="1">
    <source>
        <dbReference type="ARBA" id="ARBA00000382"/>
    </source>
</evidence>
<dbReference type="InterPro" id="IPR018807">
    <property type="entry name" value="YJL171C/Tos1_N"/>
</dbReference>
<dbReference type="Pfam" id="PF10287">
    <property type="entry name" value="YJL171C_Tos1_C"/>
    <property type="match status" value="1"/>
</dbReference>
<organism evidence="11 12">
    <name type="scientific">Kuraishia capsulata CBS 1993</name>
    <dbReference type="NCBI Taxonomy" id="1382522"/>
    <lineage>
        <taxon>Eukaryota</taxon>
        <taxon>Fungi</taxon>
        <taxon>Dikarya</taxon>
        <taxon>Ascomycota</taxon>
        <taxon>Saccharomycotina</taxon>
        <taxon>Pichiomycetes</taxon>
        <taxon>Pichiales</taxon>
        <taxon>Pichiaceae</taxon>
        <taxon>Kuraishia</taxon>
    </lineage>
</organism>
<evidence type="ECO:0000256" key="2">
    <source>
        <dbReference type="ARBA" id="ARBA00006055"/>
    </source>
</evidence>
<dbReference type="RefSeq" id="XP_022460049.1">
    <property type="nucleotide sequence ID" value="XM_022600733.1"/>
</dbReference>
<dbReference type="Pfam" id="PF10290">
    <property type="entry name" value="YJL171C_Tos1_N"/>
    <property type="match status" value="1"/>
</dbReference>
<dbReference type="InterPro" id="IPR018805">
    <property type="entry name" value="YJL171C/Tos1_C"/>
</dbReference>
<keyword evidence="12" id="KW-1185">Reference proteome</keyword>
<dbReference type="AlphaFoldDB" id="W6MS72"/>
<dbReference type="GO" id="GO:0009277">
    <property type="term" value="C:fungal-type cell wall"/>
    <property type="evidence" value="ECO:0007669"/>
    <property type="project" value="EnsemblFungi"/>
</dbReference>
<protein>
    <recommendedName>
        <fullName evidence="3">glucan endo-1,3-beta-D-glucosidase</fullName>
        <ecNumber evidence="3">3.2.1.39</ecNumber>
    </recommendedName>
</protein>
<dbReference type="HOGENOM" id="CLU_030276_4_0_1"/>
<evidence type="ECO:0000256" key="5">
    <source>
        <dbReference type="ARBA" id="ARBA00022801"/>
    </source>
</evidence>
<dbReference type="EC" id="3.2.1.39" evidence="3"/>
<keyword evidence="6" id="KW-0326">Glycosidase</keyword>
<evidence type="ECO:0000256" key="4">
    <source>
        <dbReference type="ARBA" id="ARBA00022729"/>
    </source>
</evidence>
<feature type="domain" description="Cell wall protein YJL171C/Tos1 N-terminal" evidence="10">
    <location>
        <begin position="41"/>
        <end position="106"/>
    </location>
</feature>
<dbReference type="GO" id="GO:0071555">
    <property type="term" value="P:cell wall organization"/>
    <property type="evidence" value="ECO:0007669"/>
    <property type="project" value="UniProtKB-KW"/>
</dbReference>
<dbReference type="STRING" id="1382522.W6MS72"/>
<sequence>MRLQYLSTLLFASSALAKSSASKSSSSSKAESTWSSEYSVLEFENFGFAGTYQVVSSMKDATEDNYCACEVSDDRVSFSGTNAPLNEELSVHIRGPLSLHKFAYYVSENYERSDSSSSKDWSRLAYYDSSSQTAENVTFMGNVGTNKTCLGKALGYVDETGLTETSDSTILEKDNMVYSDEEYAIFSNISCEDSGLSNDCGVYRSGIPAFHGFYGTTKMFLFEFEAPDDTTTDENTTSYNMPAIWLLNAQIPRTAQYPINSSCSCWSSGCGEFDIFEVMNSTESSRFYSTIHDFQGIWDIGTGIPIQGYLERTPGSKMSGGVVFGSDGAATVFLSNSTSFNSSISVTDLDSWIKGTEKVDTLLTISAASSTTTTSSSSKGDSGHINPSWLSTVIAGCFLMFGM</sequence>
<evidence type="ECO:0000256" key="7">
    <source>
        <dbReference type="ARBA" id="ARBA00023316"/>
    </source>
</evidence>
<evidence type="ECO:0000256" key="3">
    <source>
        <dbReference type="ARBA" id="ARBA00012780"/>
    </source>
</evidence>
<gene>
    <name evidence="11" type="ORF">KUCA_T00004038001</name>
</gene>
<dbReference type="GeneID" id="34521437"/>
<dbReference type="EMBL" id="HG793129">
    <property type="protein sequence ID" value="CDK28057.1"/>
    <property type="molecule type" value="Genomic_DNA"/>
</dbReference>
<dbReference type="Proteomes" id="UP000019384">
    <property type="component" value="Unassembled WGS sequence"/>
</dbReference>
<evidence type="ECO:0000259" key="10">
    <source>
        <dbReference type="Pfam" id="PF10290"/>
    </source>
</evidence>
<name>W6MS72_9ASCO</name>
<evidence type="ECO:0000313" key="12">
    <source>
        <dbReference type="Proteomes" id="UP000019384"/>
    </source>
</evidence>
<dbReference type="PANTHER" id="PTHR31737:SF3">
    <property type="entry name" value="CELL WALL PROTEIN YJL171C"/>
    <property type="match status" value="1"/>
</dbReference>
<feature type="domain" description="Cell wall protein YJL171C/Tos1 C-terminal" evidence="9">
    <location>
        <begin position="120"/>
        <end position="352"/>
    </location>
</feature>
<dbReference type="GO" id="GO:0042973">
    <property type="term" value="F:glucan endo-1,3-beta-D-glucosidase activity"/>
    <property type="evidence" value="ECO:0007669"/>
    <property type="project" value="UniProtKB-EC"/>
</dbReference>
<evidence type="ECO:0000259" key="9">
    <source>
        <dbReference type="Pfam" id="PF10287"/>
    </source>
</evidence>
<comment type="catalytic activity">
    <reaction evidence="1">
        <text>Hydrolysis of (1-&gt;3)-beta-D-glucosidic linkages in (1-&gt;3)-beta-D-glucans.</text>
        <dbReference type="EC" id="3.2.1.39"/>
    </reaction>
</comment>
<reference evidence="11" key="1">
    <citation type="submission" date="2013-12" db="EMBL/GenBank/DDBJ databases">
        <authorList>
            <person name="Genoscope - CEA"/>
        </authorList>
    </citation>
    <scope>NUCLEOTIDE SEQUENCE</scope>
    <source>
        <strain evidence="11">CBS 1993</strain>
    </source>
</reference>
<feature type="chain" id="PRO_5004880445" description="glucan endo-1,3-beta-D-glucosidase" evidence="8">
    <location>
        <begin position="18"/>
        <end position="403"/>
    </location>
</feature>
<proteinExistence type="inferred from homology"/>
<comment type="similarity">
    <text evidence="2">Belongs to the PGA52 family.</text>
</comment>
<dbReference type="OrthoDB" id="118256at2759"/>
<evidence type="ECO:0000256" key="6">
    <source>
        <dbReference type="ARBA" id="ARBA00023295"/>
    </source>
</evidence>
<keyword evidence="4 8" id="KW-0732">Signal</keyword>
<reference evidence="11" key="2">
    <citation type="submission" date="2014-02" db="EMBL/GenBank/DDBJ databases">
        <title>Complete DNA sequence of /Kuraishia capsulata/ illustrates novel genomic features among budding yeasts (/Saccharomycotina/).</title>
        <authorList>
            <person name="Morales L."/>
            <person name="Noel B."/>
            <person name="Porcel B."/>
            <person name="Marcet-Houben M."/>
            <person name="Hullo M-F."/>
            <person name="Sacerdot C."/>
            <person name="Tekaia F."/>
            <person name="Leh-Louis V."/>
            <person name="Despons L."/>
            <person name="Khanna V."/>
            <person name="Aury J-M."/>
            <person name="Barbe V."/>
            <person name="Couloux A."/>
            <person name="Labadie K."/>
            <person name="Pelletier E."/>
            <person name="Souciet J-L."/>
            <person name="Boekhout T."/>
            <person name="Gabaldon T."/>
            <person name="Wincker P."/>
            <person name="Dujon B."/>
        </authorList>
    </citation>
    <scope>NUCLEOTIDE SEQUENCE</scope>
    <source>
        <strain evidence="11">CBS 1993</strain>
    </source>
</reference>
<evidence type="ECO:0000256" key="8">
    <source>
        <dbReference type="SAM" id="SignalP"/>
    </source>
</evidence>
<feature type="signal peptide" evidence="8">
    <location>
        <begin position="1"/>
        <end position="17"/>
    </location>
</feature>
<dbReference type="PANTHER" id="PTHR31737">
    <property type="entry name" value="PROTEIN TOS1"/>
    <property type="match status" value="1"/>
</dbReference>